<reference evidence="9" key="1">
    <citation type="journal article" date="2018" name="Int. J. Syst. Evol. Microbiol.">
        <title>Jatrophihabitans telluris sp. nov., isolated from sediment soil of lava forest wetlands and the emended description of the genus Jatrophihabitans.</title>
        <authorList>
            <person name="Lee K.C."/>
            <person name="Suh M.K."/>
            <person name="Eom M.K."/>
            <person name="Kim K.K."/>
            <person name="Kim J.S."/>
            <person name="Kim D.S."/>
            <person name="Ko S.H."/>
            <person name="Shin Y.K."/>
            <person name="Lee J.S."/>
        </authorList>
    </citation>
    <scope>NUCLEOTIDE SEQUENCE</scope>
    <source>
        <strain evidence="9">N237</strain>
    </source>
</reference>
<evidence type="ECO:0000256" key="7">
    <source>
        <dbReference type="RuleBase" id="RU365095"/>
    </source>
</evidence>
<protein>
    <recommendedName>
        <fullName evidence="6 7">6-phosphogluconolactonase</fullName>
        <shortName evidence="7">6PGL</shortName>
        <ecNumber evidence="5 7">3.1.1.31</ecNumber>
    </recommendedName>
</protein>
<dbReference type="InterPro" id="IPR005900">
    <property type="entry name" value="6-phosphogluconolactonase_DevB"/>
</dbReference>
<dbReference type="GO" id="GO:0017057">
    <property type="term" value="F:6-phosphogluconolactonase activity"/>
    <property type="evidence" value="ECO:0007669"/>
    <property type="project" value="UniProtKB-EC"/>
</dbReference>
<evidence type="ECO:0000256" key="6">
    <source>
        <dbReference type="ARBA" id="ARBA00020337"/>
    </source>
</evidence>
<dbReference type="InterPro" id="IPR006148">
    <property type="entry name" value="Glc/Gal-6P_isomerase"/>
</dbReference>
<keyword evidence="7 9" id="KW-0378">Hydrolase</keyword>
<evidence type="ECO:0000256" key="1">
    <source>
        <dbReference type="ARBA" id="ARBA00000832"/>
    </source>
</evidence>
<evidence type="ECO:0000259" key="8">
    <source>
        <dbReference type="Pfam" id="PF01182"/>
    </source>
</evidence>
<dbReference type="CDD" id="cd01400">
    <property type="entry name" value="6PGL"/>
    <property type="match status" value="1"/>
</dbReference>
<dbReference type="Pfam" id="PF01182">
    <property type="entry name" value="Glucosamine_iso"/>
    <property type="match status" value="1"/>
</dbReference>
<evidence type="ECO:0000313" key="10">
    <source>
        <dbReference type="Proteomes" id="UP001056336"/>
    </source>
</evidence>
<sequence>MAAAPELVVQHDAEALATDVAARTIATLTHAQQGRGRAAIALTAGSIMESVWKALAASPSNDAVDWGRVDVFWGDERFVAADSPDRNVLAAQQLLLDHAPFSAARHRPMPASDGEYGNDLDAAAAGYSATLADARRPDDPDNQPAFDVVLLGVGPDGHCCSLFPEHPGLYDDSNTVIPVRNSPKPPPERLSLSFDGLNAAREIWVIASGEGKADAVALALGGAGRVQIPSAGAIGTKRTLWLVDRAAASKLPKHRYDPPVA</sequence>
<comment type="function">
    <text evidence="2 7">Hydrolysis of 6-phosphogluconolactone to 6-phosphogluconate.</text>
</comment>
<dbReference type="Gene3D" id="3.40.50.1360">
    <property type="match status" value="1"/>
</dbReference>
<dbReference type="EMBL" id="CP097332">
    <property type="protein sequence ID" value="UQX90175.1"/>
    <property type="molecule type" value="Genomic_DNA"/>
</dbReference>
<evidence type="ECO:0000256" key="3">
    <source>
        <dbReference type="ARBA" id="ARBA00004961"/>
    </source>
</evidence>
<gene>
    <name evidence="7 9" type="primary">pgl</name>
    <name evidence="9" type="ORF">M6D93_09290</name>
</gene>
<dbReference type="PANTHER" id="PTHR11054:SF0">
    <property type="entry name" value="6-PHOSPHOGLUCONOLACTONASE"/>
    <property type="match status" value="1"/>
</dbReference>
<organism evidence="9 10">
    <name type="scientific">Jatrophihabitans telluris</name>
    <dbReference type="NCBI Taxonomy" id="2038343"/>
    <lineage>
        <taxon>Bacteria</taxon>
        <taxon>Bacillati</taxon>
        <taxon>Actinomycetota</taxon>
        <taxon>Actinomycetes</taxon>
        <taxon>Jatrophihabitantales</taxon>
        <taxon>Jatrophihabitantaceae</taxon>
        <taxon>Jatrophihabitans</taxon>
    </lineage>
</organism>
<dbReference type="SUPFAM" id="SSF100950">
    <property type="entry name" value="NagB/RpiA/CoA transferase-like"/>
    <property type="match status" value="1"/>
</dbReference>
<dbReference type="NCBIfam" id="TIGR01198">
    <property type="entry name" value="pgl"/>
    <property type="match status" value="1"/>
</dbReference>
<name>A0ABY4R381_9ACTN</name>
<accession>A0ABY4R381</accession>
<dbReference type="InterPro" id="IPR039104">
    <property type="entry name" value="6PGL"/>
</dbReference>
<dbReference type="RefSeq" id="WP_249774071.1">
    <property type="nucleotide sequence ID" value="NZ_CP097332.1"/>
</dbReference>
<evidence type="ECO:0000256" key="2">
    <source>
        <dbReference type="ARBA" id="ARBA00002681"/>
    </source>
</evidence>
<evidence type="ECO:0000256" key="5">
    <source>
        <dbReference type="ARBA" id="ARBA00013198"/>
    </source>
</evidence>
<comment type="similarity">
    <text evidence="4 7">Belongs to the glucosamine/galactosamine-6-phosphate isomerase family. 6-phosphogluconolactonase subfamily.</text>
</comment>
<evidence type="ECO:0000256" key="4">
    <source>
        <dbReference type="ARBA" id="ARBA00010662"/>
    </source>
</evidence>
<reference evidence="9" key="2">
    <citation type="submission" date="2022-05" db="EMBL/GenBank/DDBJ databases">
        <authorList>
            <person name="Kim J.-S."/>
            <person name="Lee K."/>
            <person name="Suh M."/>
            <person name="Eom M."/>
            <person name="Kim J.-S."/>
            <person name="Kim D.-S."/>
            <person name="Ko S.-H."/>
            <person name="Shin Y."/>
            <person name="Lee J.-S."/>
        </authorList>
    </citation>
    <scope>NUCLEOTIDE SEQUENCE</scope>
    <source>
        <strain evidence="9">N237</strain>
    </source>
</reference>
<evidence type="ECO:0000313" key="9">
    <source>
        <dbReference type="EMBL" id="UQX90175.1"/>
    </source>
</evidence>
<dbReference type="InterPro" id="IPR037171">
    <property type="entry name" value="NagB/RpiA_transferase-like"/>
</dbReference>
<proteinExistence type="inferred from homology"/>
<feature type="domain" description="Glucosamine/galactosamine-6-phosphate isomerase" evidence="8">
    <location>
        <begin position="12"/>
        <end position="241"/>
    </location>
</feature>
<comment type="pathway">
    <text evidence="3 7">Carbohydrate degradation; pentose phosphate pathway; D-ribulose 5-phosphate from D-glucose 6-phosphate (oxidative stage): step 2/3.</text>
</comment>
<dbReference type="Proteomes" id="UP001056336">
    <property type="component" value="Chromosome"/>
</dbReference>
<dbReference type="EC" id="3.1.1.31" evidence="5 7"/>
<keyword evidence="10" id="KW-1185">Reference proteome</keyword>
<dbReference type="PANTHER" id="PTHR11054">
    <property type="entry name" value="6-PHOSPHOGLUCONOLACTONASE"/>
    <property type="match status" value="1"/>
</dbReference>
<comment type="catalytic activity">
    <reaction evidence="1 7">
        <text>6-phospho-D-glucono-1,5-lactone + H2O = 6-phospho-D-gluconate + H(+)</text>
        <dbReference type="Rhea" id="RHEA:12556"/>
        <dbReference type="ChEBI" id="CHEBI:15377"/>
        <dbReference type="ChEBI" id="CHEBI:15378"/>
        <dbReference type="ChEBI" id="CHEBI:57955"/>
        <dbReference type="ChEBI" id="CHEBI:58759"/>
        <dbReference type="EC" id="3.1.1.31"/>
    </reaction>
</comment>